<dbReference type="EMBL" id="AC020646">
    <property type="protein sequence ID" value="AAF79804.1"/>
    <property type="molecule type" value="Genomic_DNA"/>
</dbReference>
<sequence>MSDFLRKFVQDLNLGIDDAPNFLSQEFVSQAFAVNRFSLIVTPGLADSCVGRIVGNGKVQFKFQTDESMNLVLRRVGNRLGYVVDVDFDENTNQLGFIRANENTIIKFRFERLRNFCTKCGSLKHDANECALTFEEDNPAHDDEGSDDNHQEHEHGEQDMTGDGSLPSIDPATLIPDLTTHRLRYLHAKYVCESLMDQREAGLLEEFSDNVMNEYAFVKRKRLSFERLYNQAEATEESAVLRHIRKKDKKLGGPGTPTSPMRIGSWNYQGHGAPLTQSRLRFPNVITQPLQGHSGGLALLWKDNVHLSKVYQDERHINVHISINNINFYLSCVMTTKRRMHFQEFSKHDGYLFSSVGKRHKHKVKCCLDRALINSEGAASFHFAELEFLDLTSLDHKPLLGDKVIGKHSQSFFTKVYESNSRQFSTIDFAGLKATVTKQMNDDLTKEFSDNEIFEAINQIGDDKSPGPDGKKWIHWIMGTVRSVSYPMRVSEGDIRGIRIGNGVQCVTHLQFADDSLFFCQANVRNCQALKVAFDISEYYSSQKINMAKSLITFGSKVNGIIQNRLKRLLGIQSQGGGGKYLGLPEQFGPKKTEMFNYIIERVKKRTSSWSNAKHRGIPWIAWKRLQYSKKEGGLGLRDLGKFYDALLAKQVWKIIQHRNSLFARVMKARYFSEETILYAKARKRQSYGWSLLLAGLNVIKKRKQIHNNVIATHPPRPISLLTPAQNNKVENTFRIGRVEKQDVETSYHSKNKYMLWRTIPEALPTCARLVKKGMNIDPICSRCSLEEESICHVLFNYPYATTTWKLAKLSYLSGHTFSNDVEENISVLIDSISNNNLTEQQKLLPFWLIFRIWKARNNYVFNKFRKCSSKVVSQSEVDVNEWIINMCERRGNTATTRPPLSQKASWTKPTVSFVKCNFNAGLHKNTTQSTGGWIIRDPEGKEKAWGSSILDHVTLP</sequence>
<feature type="domain" description="Zinc knuckle CX2CX4HX4C" evidence="3">
    <location>
        <begin position="100"/>
        <end position="131"/>
    </location>
</feature>
<name>Q9LPA1_ARATH</name>
<dbReference type="PIR" id="E86489">
    <property type="entry name" value="E86489"/>
</dbReference>
<feature type="region of interest" description="Disordered" evidence="1">
    <location>
        <begin position="137"/>
        <end position="171"/>
    </location>
</feature>
<reference evidence="4" key="2">
    <citation type="submission" date="2000-02" db="EMBL/GenBank/DDBJ databases">
        <title>Genomic sequence for Arabidopsis thaliana BAC T32E20 from chromosome I.</title>
        <authorList>
            <person name="Shinn P."/>
            <person name="Brooks S."/>
            <person name="Buehler E."/>
            <person name="Chao Q."/>
            <person name="Johnson-Hopson C."/>
            <person name="Khan S."/>
            <person name="Kim C."/>
            <person name="Altafi H."/>
            <person name="Bei Q."/>
            <person name="Chin C."/>
            <person name="Chiou J."/>
            <person name="Choi E."/>
            <person name="Conn L."/>
            <person name="Conway A."/>
            <person name="Gonzales A."/>
            <person name="Hansen N."/>
            <person name="Howing B."/>
            <person name="Koo T."/>
            <person name="Lam B."/>
            <person name="Lee J."/>
            <person name="Lenz C."/>
            <person name="Li J."/>
            <person name="Liu A."/>
            <person name="Liu K."/>
            <person name="Liu S."/>
            <person name="Mukharsky N."/>
            <person name="Nguyen M."/>
            <person name="Palm C."/>
            <person name="Pham P."/>
            <person name="Sakano H."/>
            <person name="Schwartz J."/>
            <person name="Southwick A."/>
            <person name="Thaveri A."/>
            <person name="Toriumi M."/>
            <person name="Vaysberg M."/>
            <person name="Yu G."/>
            <person name="Federspiel N.A."/>
            <person name="Theologis A."/>
            <person name="Ecker J.R."/>
        </authorList>
    </citation>
    <scope>NUCLEOTIDE SEQUENCE</scope>
</reference>
<reference key="1">
    <citation type="journal article" date="2000" name="Nature">
        <title>Sequence and analysis of chromosome 1 of the plant Arabidopsis thaliana.</title>
        <authorList>
            <person name="Theologis A."/>
            <person name="Ecker J.R."/>
            <person name="Palm C.J."/>
            <person name="Federspiel N.A."/>
            <person name="Kaul S."/>
            <person name="White O."/>
            <person name="Alonso J."/>
            <person name="Altafi H."/>
            <person name="Araujo R."/>
            <person name="Bowman C.L."/>
            <person name="Brooks S.Y."/>
            <person name="Buehler E."/>
            <person name="Chan A."/>
            <person name="Chao Q."/>
            <person name="Chen H."/>
            <person name="Cheuk R.F."/>
            <person name="Chin C.W."/>
            <person name="Chung M.K."/>
            <person name="Conn L."/>
            <person name="Conway A.B."/>
            <person name="Conway A.R."/>
            <person name="Creasy T.H."/>
            <person name="Dewar K."/>
            <person name="Dunn P."/>
            <person name="Etgu P."/>
            <person name="Feldblyum T.V."/>
            <person name="Feng J."/>
            <person name="Fong B."/>
            <person name="Fujii C.Y."/>
            <person name="Gill J.E."/>
            <person name="Goldsmith A.D."/>
            <person name="Haas B."/>
            <person name="Hansen N.F."/>
            <person name="Hughes B."/>
            <person name="Huizar L."/>
            <person name="Hunter J.L."/>
            <person name="Jenkins J."/>
            <person name="Johnson-Hopson C."/>
            <person name="Khan S."/>
            <person name="Khaykin E."/>
            <person name="Kim C.J."/>
            <person name="Koo H.L."/>
            <person name="Kremenetskaia I."/>
            <person name="Kurtz D.B."/>
            <person name="Kwan A."/>
            <person name="Lam B."/>
            <person name="Langin-Hooper S."/>
            <person name="Lee A."/>
            <person name="Lee J.M."/>
            <person name="Lenz C.A."/>
            <person name="Li J.H."/>
            <person name="Li Y."/>
            <person name="Lin X."/>
            <person name="Liu S.X."/>
            <person name="Liu Z.A."/>
            <person name="Luros J.S."/>
            <person name="Maiti R."/>
            <person name="Marziali A."/>
            <person name="Militscher J."/>
            <person name="Miranda M."/>
            <person name="Nguyen M."/>
            <person name="Nierman W.C."/>
            <person name="Osborne B.I."/>
            <person name="Pai G."/>
            <person name="Peterson J."/>
            <person name="Pham P.K."/>
            <person name="Rizzo M."/>
            <person name="Rooney T."/>
            <person name="Rowley D."/>
            <person name="Sakano H."/>
            <person name="Salzberg S.L."/>
            <person name="Schwartz J.R."/>
            <person name="Shinn P."/>
            <person name="Southwick A.M."/>
            <person name="Sun H."/>
            <person name="Tallon L.J."/>
            <person name="Tambunga G."/>
            <person name="Toriumi M.J."/>
            <person name="Town C.D."/>
            <person name="Utterback T."/>
            <person name="Van Aken S."/>
            <person name="Vaysberg M."/>
            <person name="Vysotskaia V.S."/>
            <person name="Walker M."/>
            <person name="Wu D."/>
            <person name="Yu G."/>
            <person name="Fraser C.M."/>
            <person name="Venter J.C."/>
            <person name="Davis R.W."/>
        </authorList>
    </citation>
    <scope>NUCLEOTIDE SEQUENCE [LARGE SCALE GENOMIC DNA]</scope>
    <source>
        <strain>cv. Columbia</strain>
    </source>
</reference>
<dbReference type="InterPro" id="IPR026960">
    <property type="entry name" value="RVT-Znf"/>
</dbReference>
<protein>
    <submittedName>
        <fullName evidence="4">T32E20.19</fullName>
    </submittedName>
</protein>
<dbReference type="Pfam" id="PF13966">
    <property type="entry name" value="zf-RVT"/>
    <property type="match status" value="1"/>
</dbReference>
<evidence type="ECO:0000313" key="4">
    <source>
        <dbReference type="EMBL" id="AAF79804.1"/>
    </source>
</evidence>
<dbReference type="AlphaFoldDB" id="Q9LPA1"/>
<dbReference type="Pfam" id="PF14392">
    <property type="entry name" value="zf-CCHC_4"/>
    <property type="match status" value="1"/>
</dbReference>
<dbReference type="PANTHER" id="PTHR33116">
    <property type="entry name" value="REVERSE TRANSCRIPTASE ZINC-BINDING DOMAIN-CONTAINING PROTEIN-RELATED-RELATED"/>
    <property type="match status" value="1"/>
</dbReference>
<evidence type="ECO:0000259" key="2">
    <source>
        <dbReference type="Pfam" id="PF13966"/>
    </source>
</evidence>
<dbReference type="InterPro" id="IPR025836">
    <property type="entry name" value="Zn_knuckle_CX2CX4HX4C"/>
</dbReference>
<dbReference type="PANTHER" id="PTHR33116:SF86">
    <property type="entry name" value="REVERSE TRANSCRIPTASE DOMAIN-CONTAINING PROTEIN"/>
    <property type="match status" value="1"/>
</dbReference>
<evidence type="ECO:0000259" key="3">
    <source>
        <dbReference type="Pfam" id="PF14392"/>
    </source>
</evidence>
<reference evidence="4" key="3">
    <citation type="submission" date="2000-06" db="EMBL/GenBank/DDBJ databases">
        <authorList>
            <person name="Cheuk R."/>
            <person name="Shinn P."/>
            <person name="Brooks S."/>
            <person name="Buehler E."/>
            <person name="Chao Q."/>
            <person name="Johnson-Hopson C."/>
            <person name="Khan S."/>
            <person name="Kim C."/>
            <person name="Altafi H."/>
            <person name="Bei B."/>
            <person name="Chin C."/>
            <person name="Chiou J."/>
            <person name="Choi E."/>
            <person name="Conn L."/>
            <person name="Conway A."/>
            <person name="Gonzalez A."/>
            <person name="Hansen N."/>
            <person name="Howing B."/>
            <person name="Koo T."/>
            <person name="Lam B."/>
            <person name="Lee J."/>
            <person name="Lenz C."/>
            <person name="Li J."/>
            <person name="Liu A."/>
            <person name="Liu J."/>
            <person name="Liu S."/>
            <person name="Mukharsky N."/>
            <person name="Nguyen M."/>
            <person name="Palm C."/>
            <person name="Pham P."/>
            <person name="Sakano H."/>
            <person name="Schwartz J."/>
            <person name="Southwick A."/>
            <person name="Thaveri A."/>
            <person name="Toriumi M."/>
            <person name="Vaysberg M."/>
            <person name="Yu G."/>
            <person name="Davis R."/>
            <person name="Federspiel N."/>
            <person name="Theologis A."/>
            <person name="Ecker J."/>
        </authorList>
    </citation>
    <scope>NUCLEOTIDE SEQUENCE</scope>
</reference>
<proteinExistence type="predicted"/>
<accession>Q9LPA1</accession>
<feature type="domain" description="Reverse transcriptase zinc-binding" evidence="2">
    <location>
        <begin position="748"/>
        <end position="805"/>
    </location>
</feature>
<organism evidence="4">
    <name type="scientific">Arabidopsis thaliana</name>
    <name type="common">Mouse-ear cress</name>
    <dbReference type="NCBI Taxonomy" id="3702"/>
    <lineage>
        <taxon>Eukaryota</taxon>
        <taxon>Viridiplantae</taxon>
        <taxon>Streptophyta</taxon>
        <taxon>Embryophyta</taxon>
        <taxon>Tracheophyta</taxon>
        <taxon>Spermatophyta</taxon>
        <taxon>Magnoliopsida</taxon>
        <taxon>eudicotyledons</taxon>
        <taxon>Gunneridae</taxon>
        <taxon>Pentapetalae</taxon>
        <taxon>rosids</taxon>
        <taxon>malvids</taxon>
        <taxon>Brassicales</taxon>
        <taxon>Brassicaceae</taxon>
        <taxon>Camelineae</taxon>
        <taxon>Arabidopsis</taxon>
    </lineage>
</organism>
<evidence type="ECO:0000256" key="1">
    <source>
        <dbReference type="SAM" id="MobiDB-lite"/>
    </source>
</evidence>
<feature type="compositionally biased region" description="Basic and acidic residues" evidence="1">
    <location>
        <begin position="138"/>
        <end position="158"/>
    </location>
</feature>